<dbReference type="Gene3D" id="2.60.40.2240">
    <property type="entry name" value="Acyl-CoA thioester hydrolase/BAAT N-terminal domain"/>
    <property type="match status" value="1"/>
</dbReference>
<evidence type="ECO:0000256" key="1">
    <source>
        <dbReference type="ARBA" id="ARBA00006538"/>
    </source>
</evidence>
<dbReference type="InterPro" id="IPR029058">
    <property type="entry name" value="AB_hydrolase_fold"/>
</dbReference>
<evidence type="ECO:0000259" key="4">
    <source>
        <dbReference type="Pfam" id="PF08840"/>
    </source>
</evidence>
<evidence type="ECO:0000259" key="3">
    <source>
        <dbReference type="Pfam" id="PF04775"/>
    </source>
</evidence>
<evidence type="ECO:0000256" key="2">
    <source>
        <dbReference type="PIRSR" id="PIRSR016521-1"/>
    </source>
</evidence>
<dbReference type="PANTHER" id="PTHR10824">
    <property type="entry name" value="ACYL-COENZYME A THIOESTERASE-RELATED"/>
    <property type="match status" value="1"/>
</dbReference>
<keyword evidence="5" id="KW-0614">Plasmid</keyword>
<dbReference type="HOGENOM" id="CLU_029849_3_0_5"/>
<dbReference type="GO" id="GO:0006631">
    <property type="term" value="P:fatty acid metabolic process"/>
    <property type="evidence" value="ECO:0007669"/>
    <property type="project" value="TreeGrafter"/>
</dbReference>
<dbReference type="Pfam" id="PF04775">
    <property type="entry name" value="Bile_Hydr_Trans"/>
    <property type="match status" value="1"/>
</dbReference>
<dbReference type="PANTHER" id="PTHR10824:SF4">
    <property type="entry name" value="ACYL-COENZYME A THIOESTERASE 1-LIKE"/>
    <property type="match status" value="1"/>
</dbReference>
<dbReference type="OrthoDB" id="9780765at2"/>
<dbReference type="EC" id="3.1.2.2" evidence="5"/>
<dbReference type="Gene3D" id="3.40.50.1820">
    <property type="entry name" value="alpha/beta hydrolase"/>
    <property type="match status" value="1"/>
</dbReference>
<name>F9YB51_KETVW</name>
<sequence>MSQARTPAKTDKPWRFKMEITVTPAVDLIDVARAIRVTGLPAGAEVVIRATSTRAGGSQWQAEARFRSGPDGMVDTARDAPLDGSYGSASAMGLIWSQVQIAPPATEATGAASVADVVTSLTATTDDGQATAQMRQILMPAGVTRHEVHEDGIVGVLYLPAGAGPHPAVMVQNGSGGGMNEPRAALYAARGYAAFALAVFNAPGRPRYINDLPLEYFRDALDWMRARIKPADDFVAITGQSRGGEAVLLIAATYPDRVSATMAYVPASCLHSAQSAGDPARGRLAPTWTLDGRPLPHLWDGNRTGTYAPYLDGPEPKRHEYATLTAMADHEAYLRARIRVEDITTPVLLIHGTDDGWWPTDYHCDLVEQTMRAAGRQVERMRFQDAGHAIVFPYVPATDIVIKHPVSGVVSTNGGTAAANAQANEQVWPGVLDFLRRARGR</sequence>
<geneLocation type="plasmid" evidence="6">
    <name>pKVU_100</name>
</geneLocation>
<feature type="domain" description="BAAT/Acyl-CoA thioester hydrolase C-terminal" evidence="4">
    <location>
        <begin position="213"/>
        <end position="438"/>
    </location>
</feature>
<protein>
    <submittedName>
        <fullName evidence="5">Putative esterase/lipase/thioesteraseacyl-coa thioester hydrolase protein</fullName>
        <ecNumber evidence="5">3.1.2.2</ecNumber>
    </submittedName>
</protein>
<gene>
    <name evidence="5" type="ordered locus">KVU_PA0186</name>
</gene>
<dbReference type="PATRIC" id="fig|759362.5.peg.2879"/>
<feature type="domain" description="Acyl-CoA thioester hydrolase/bile acid-CoA amino acid N-acetyltransferase" evidence="3">
    <location>
        <begin position="33"/>
        <end position="150"/>
    </location>
</feature>
<keyword evidence="6" id="KW-1185">Reference proteome</keyword>
<dbReference type="Proteomes" id="UP000000692">
    <property type="component" value="Plasmid 1"/>
</dbReference>
<feature type="active site" description="Charge relay system" evidence="2">
    <location>
        <position position="241"/>
    </location>
</feature>
<evidence type="ECO:0000313" key="5">
    <source>
        <dbReference type="EMBL" id="AEM42603.1"/>
    </source>
</evidence>
<evidence type="ECO:0000313" key="6">
    <source>
        <dbReference type="Proteomes" id="UP000000692"/>
    </source>
</evidence>
<comment type="similarity">
    <text evidence="1">Belongs to the C/M/P thioester hydrolase family.</text>
</comment>
<dbReference type="InterPro" id="IPR042490">
    <property type="entry name" value="Thio_Ohase/BAAT_N"/>
</dbReference>
<feature type="active site" description="Charge relay system" evidence="2">
    <location>
        <position position="355"/>
    </location>
</feature>
<dbReference type="PIRSF" id="PIRSF016521">
    <property type="entry name" value="Acyl-CoA_hydro"/>
    <property type="match status" value="1"/>
</dbReference>
<organism evidence="5 6">
    <name type="scientific">Ketogulonicigenium vulgare (strain WSH-001)</name>
    <dbReference type="NCBI Taxonomy" id="759362"/>
    <lineage>
        <taxon>Bacteria</taxon>
        <taxon>Pseudomonadati</taxon>
        <taxon>Pseudomonadota</taxon>
        <taxon>Alphaproteobacteria</taxon>
        <taxon>Rhodobacterales</taxon>
        <taxon>Roseobacteraceae</taxon>
        <taxon>Ketogulonicigenium</taxon>
    </lineage>
</organism>
<proteinExistence type="inferred from homology"/>
<accession>F9YB51</accession>
<dbReference type="KEGG" id="kvl:KVU_PA0186"/>
<dbReference type="Pfam" id="PF08840">
    <property type="entry name" value="BAAT_C"/>
    <property type="match status" value="1"/>
</dbReference>
<keyword evidence="5" id="KW-0378">Hydrolase</keyword>
<dbReference type="SUPFAM" id="SSF53474">
    <property type="entry name" value="alpha/beta-Hydrolases"/>
    <property type="match status" value="1"/>
</dbReference>
<dbReference type="RefSeq" id="WP_014538269.1">
    <property type="nucleotide sequence ID" value="NC_017386.1"/>
</dbReference>
<dbReference type="EMBL" id="CP002019">
    <property type="protein sequence ID" value="AEM42603.1"/>
    <property type="molecule type" value="Genomic_DNA"/>
</dbReference>
<dbReference type="InterPro" id="IPR016662">
    <property type="entry name" value="Acyl-CoA_thioEstase_long-chain"/>
</dbReference>
<dbReference type="GO" id="GO:0006637">
    <property type="term" value="P:acyl-CoA metabolic process"/>
    <property type="evidence" value="ECO:0007669"/>
    <property type="project" value="InterPro"/>
</dbReference>
<dbReference type="InterPro" id="IPR014940">
    <property type="entry name" value="BAAT_C"/>
</dbReference>
<dbReference type="GO" id="GO:0047617">
    <property type="term" value="F:fatty acyl-CoA hydrolase activity"/>
    <property type="evidence" value="ECO:0007669"/>
    <property type="project" value="TreeGrafter"/>
</dbReference>
<feature type="active site" description="Charge relay system" evidence="2">
    <location>
        <position position="388"/>
    </location>
</feature>
<reference evidence="5 6" key="1">
    <citation type="journal article" date="2011" name="J. Bacteriol.">
        <title>Complete genome sequence of the industrial strain Ketogulonicigenium vulgare WSH-001.</title>
        <authorList>
            <person name="Liu L."/>
            <person name="Li Y."/>
            <person name="Zhang J."/>
            <person name="Zhou Z."/>
            <person name="Liu J."/>
            <person name="Li X."/>
            <person name="Zhou J."/>
            <person name="Du G."/>
            <person name="Wang L."/>
            <person name="Chen J."/>
        </authorList>
    </citation>
    <scope>NUCLEOTIDE SEQUENCE [LARGE SCALE GENOMIC DNA]</scope>
    <source>
        <strain evidence="5 6">WSH-001</strain>
        <plasmid evidence="6">pKVU_100</plasmid>
    </source>
</reference>
<dbReference type="InterPro" id="IPR006862">
    <property type="entry name" value="Thio_Ohase/aa_AcTrfase"/>
</dbReference>
<dbReference type="AlphaFoldDB" id="F9YB51"/>